<evidence type="ECO:0000313" key="2">
    <source>
        <dbReference type="Proteomes" id="UP000003423"/>
    </source>
</evidence>
<organism evidence="1 2">
    <name type="scientific">Candidatus Nitrosopumilus salarius BD31</name>
    <dbReference type="NCBI Taxonomy" id="859350"/>
    <lineage>
        <taxon>Archaea</taxon>
        <taxon>Nitrososphaerota</taxon>
        <taxon>Nitrososphaeria</taxon>
        <taxon>Nitrosopumilales</taxon>
        <taxon>Nitrosopumilaceae</taxon>
        <taxon>Nitrosopumilus</taxon>
    </lineage>
</organism>
<gene>
    <name evidence="1" type="ORF">BD31_I1572</name>
</gene>
<dbReference type="EMBL" id="AEXL02000111">
    <property type="protein sequence ID" value="EIJ65600.1"/>
    <property type="molecule type" value="Genomic_DNA"/>
</dbReference>
<sequence>MSSSTSFQNEITEKLSRYFQQVRKEWRITQDATDAFSTDVDVYAPRIDVAVGPFNVSEGNERENITNVFENSAPQNLKKMIESSSLQKNNNPRCMLAIEVVYSGSTKHILGDITNASMIGLYGFVVAHNDRIDEVNRIFEYTKTIKAVHKAPSDLFSNVKIMSTNEFLELL</sequence>
<dbReference type="PATRIC" id="fig|859350.6.peg.1355"/>
<evidence type="ECO:0000313" key="1">
    <source>
        <dbReference type="EMBL" id="EIJ65600.1"/>
    </source>
</evidence>
<accession>I3D1K7</accession>
<proteinExistence type="predicted"/>
<comment type="caution">
    <text evidence="1">The sequence shown here is derived from an EMBL/GenBank/DDBJ whole genome shotgun (WGS) entry which is preliminary data.</text>
</comment>
<dbReference type="AlphaFoldDB" id="I3D1K7"/>
<name>I3D1K7_9ARCH</name>
<dbReference type="RefSeq" id="WP_008300172.1">
    <property type="nucleotide sequence ID" value="NZ_AEXL02000111.1"/>
</dbReference>
<keyword evidence="2" id="KW-1185">Reference proteome</keyword>
<reference evidence="1 2" key="1">
    <citation type="journal article" date="2012" name="J. Bacteriol.">
        <title>Genome sequence of "Candidatus Nitrosopumilus salaria" BD31, an ammonia-oxidizing archaeon from the San Francisco Bay estuary.</title>
        <authorList>
            <person name="Mosier A.C."/>
            <person name="Allen E.E."/>
            <person name="Kim M."/>
            <person name="Ferriera S."/>
            <person name="Francis C.A."/>
        </authorList>
    </citation>
    <scope>NUCLEOTIDE SEQUENCE [LARGE SCALE GENOMIC DNA]</scope>
    <source>
        <strain evidence="1 2">BD31</strain>
    </source>
</reference>
<dbReference type="Proteomes" id="UP000003423">
    <property type="component" value="Unassembled WGS sequence"/>
</dbReference>
<protein>
    <submittedName>
        <fullName evidence="1">Uncharacterized protein</fullName>
    </submittedName>
</protein>